<proteinExistence type="inferred from homology"/>
<comment type="function">
    <text evidence="4">Removes the phosphate from trehalose 6-phosphate to produce free trehalose.</text>
</comment>
<protein>
    <recommendedName>
        <fullName evidence="4">Trehalose 6-phosphate phosphatase</fullName>
        <ecNumber evidence="4">3.1.3.12</ecNumber>
    </recommendedName>
</protein>
<dbReference type="NCBIfam" id="TIGR01484">
    <property type="entry name" value="HAD-SF-IIB"/>
    <property type="match status" value="1"/>
</dbReference>
<evidence type="ECO:0000256" key="2">
    <source>
        <dbReference type="ARBA" id="ARBA00008770"/>
    </source>
</evidence>
<comment type="similarity">
    <text evidence="2 4">Belongs to the trehalose phosphatase family.</text>
</comment>
<evidence type="ECO:0000313" key="5">
    <source>
        <dbReference type="EMBL" id="MTV31094.1"/>
    </source>
</evidence>
<dbReference type="Proteomes" id="UP000439113">
    <property type="component" value="Unassembled WGS sequence"/>
</dbReference>
<keyword evidence="3 4" id="KW-0378">Hydrolase</keyword>
<comment type="pathway">
    <text evidence="1 4">Glycan biosynthesis; trehalose biosynthesis.</text>
</comment>
<dbReference type="OrthoDB" id="9814913at2"/>
<comment type="cofactor">
    <cofactor evidence="4">
        <name>Mg(2+)</name>
        <dbReference type="ChEBI" id="CHEBI:18420"/>
    </cofactor>
</comment>
<evidence type="ECO:0000256" key="3">
    <source>
        <dbReference type="ARBA" id="ARBA00022801"/>
    </source>
</evidence>
<reference evidence="5 6" key="1">
    <citation type="submission" date="2019-11" db="EMBL/GenBank/DDBJ databases">
        <title>Whole-genome sequence of a Rhodoblastus acidophilus DSM 142.</title>
        <authorList>
            <person name="Kyndt J.A."/>
            <person name="Meyer T.E."/>
        </authorList>
    </citation>
    <scope>NUCLEOTIDE SEQUENCE [LARGE SCALE GENOMIC DNA]</scope>
    <source>
        <strain evidence="5 6">DSM 142</strain>
    </source>
</reference>
<dbReference type="PANTHER" id="PTHR43768">
    <property type="entry name" value="TREHALOSE 6-PHOSPHATE PHOSPHATASE"/>
    <property type="match status" value="1"/>
</dbReference>
<organism evidence="5 6">
    <name type="scientific">Rhodoblastus acidophilus</name>
    <name type="common">Rhodopseudomonas acidophila</name>
    <dbReference type="NCBI Taxonomy" id="1074"/>
    <lineage>
        <taxon>Bacteria</taxon>
        <taxon>Pseudomonadati</taxon>
        <taxon>Pseudomonadota</taxon>
        <taxon>Alphaproteobacteria</taxon>
        <taxon>Hyphomicrobiales</taxon>
        <taxon>Rhodoblastaceae</taxon>
        <taxon>Rhodoblastus</taxon>
    </lineage>
</organism>
<dbReference type="GO" id="GO:0004805">
    <property type="term" value="F:trehalose-phosphatase activity"/>
    <property type="evidence" value="ECO:0007669"/>
    <property type="project" value="UniProtKB-EC"/>
</dbReference>
<comment type="caution">
    <text evidence="5">The sequence shown here is derived from an EMBL/GenBank/DDBJ whole genome shotgun (WGS) entry which is preliminary data.</text>
</comment>
<dbReference type="NCBIfam" id="TIGR00685">
    <property type="entry name" value="T6PP"/>
    <property type="match status" value="1"/>
</dbReference>
<evidence type="ECO:0000313" key="6">
    <source>
        <dbReference type="Proteomes" id="UP000439113"/>
    </source>
</evidence>
<dbReference type="Gene3D" id="3.40.50.1000">
    <property type="entry name" value="HAD superfamily/HAD-like"/>
    <property type="match status" value="1"/>
</dbReference>
<gene>
    <name evidence="5" type="primary">otsB</name>
    <name evidence="5" type="ORF">GJ654_08815</name>
</gene>
<dbReference type="SUPFAM" id="SSF56784">
    <property type="entry name" value="HAD-like"/>
    <property type="match status" value="1"/>
</dbReference>
<dbReference type="InterPro" id="IPR036412">
    <property type="entry name" value="HAD-like_sf"/>
</dbReference>
<evidence type="ECO:0000256" key="1">
    <source>
        <dbReference type="ARBA" id="ARBA00005199"/>
    </source>
</evidence>
<keyword evidence="4" id="KW-0460">Magnesium</keyword>
<dbReference type="PANTHER" id="PTHR43768:SF3">
    <property type="entry name" value="TREHALOSE 6-PHOSPHATE PHOSPHATASE"/>
    <property type="match status" value="1"/>
</dbReference>
<sequence>MTNALACRRRLSSRSAAGRPARCFRASECRGLDRVARALAIFMRRRAQRDPVPPRQHWNFFSPQSFRSFIVAEMRAPSKGAEMKIARRLLDAALQNPDGAALFLDFDGTLVEIAATPDGAAAPAALARVLERASAALSGALALVSGRRIADLDARLAPFRGAAAGVHGAEMRLDPAHPIKAGEKLDARVRDEVAQLTGDDPRLLLEDKGHAIAVHYRLAEHFGPELERRLEHYVREVDGLRVQPGRKVIEILGEAVTKGDAVRRFMREKPFVGRRPIMIGDDRTDVSAFDACAALGGVGLSVAGEFFHAAEADFASPEDVRRWLGEFSLISPEVRR</sequence>
<comment type="catalytic activity">
    <reaction evidence="4">
        <text>alpha,alpha-trehalose 6-phosphate + H2O = alpha,alpha-trehalose + phosphate</text>
        <dbReference type="Rhea" id="RHEA:23420"/>
        <dbReference type="ChEBI" id="CHEBI:15377"/>
        <dbReference type="ChEBI" id="CHEBI:16551"/>
        <dbReference type="ChEBI" id="CHEBI:43474"/>
        <dbReference type="ChEBI" id="CHEBI:58429"/>
        <dbReference type="EC" id="3.1.3.12"/>
    </reaction>
</comment>
<dbReference type="EC" id="3.1.3.12" evidence="4"/>
<dbReference type="InterPro" id="IPR006379">
    <property type="entry name" value="HAD-SF_hydro_IIB"/>
</dbReference>
<dbReference type="InterPro" id="IPR044651">
    <property type="entry name" value="OTSB-like"/>
</dbReference>
<dbReference type="InterPro" id="IPR003337">
    <property type="entry name" value="Trehalose_PPase"/>
</dbReference>
<dbReference type="UniPathway" id="UPA00299"/>
<name>A0A6N8DQK5_RHOAC</name>
<dbReference type="InterPro" id="IPR023214">
    <property type="entry name" value="HAD_sf"/>
</dbReference>
<evidence type="ECO:0000256" key="4">
    <source>
        <dbReference type="RuleBase" id="RU361117"/>
    </source>
</evidence>
<dbReference type="AlphaFoldDB" id="A0A6N8DQK5"/>
<accession>A0A6N8DQK5</accession>
<dbReference type="GO" id="GO:0005992">
    <property type="term" value="P:trehalose biosynthetic process"/>
    <property type="evidence" value="ECO:0007669"/>
    <property type="project" value="UniProtKB-UniPathway"/>
</dbReference>
<dbReference type="EMBL" id="WNKS01000006">
    <property type="protein sequence ID" value="MTV31094.1"/>
    <property type="molecule type" value="Genomic_DNA"/>
</dbReference>
<dbReference type="Pfam" id="PF02358">
    <property type="entry name" value="Trehalose_PPase"/>
    <property type="match status" value="1"/>
</dbReference>
<dbReference type="GO" id="GO:0046872">
    <property type="term" value="F:metal ion binding"/>
    <property type="evidence" value="ECO:0007669"/>
    <property type="project" value="UniProtKB-KW"/>
</dbReference>
<keyword evidence="4" id="KW-0479">Metal-binding</keyword>
<dbReference type="Gene3D" id="3.30.70.1020">
    <property type="entry name" value="Trehalose-6-phosphate phosphatase related protein, domain 2"/>
    <property type="match status" value="1"/>
</dbReference>